<accession>A0A1I5X700</accession>
<evidence type="ECO:0000313" key="2">
    <source>
        <dbReference type="Proteomes" id="UP000243084"/>
    </source>
</evidence>
<dbReference type="EMBL" id="FOXM01000015">
    <property type="protein sequence ID" value="SFQ27427.1"/>
    <property type="molecule type" value="Genomic_DNA"/>
</dbReference>
<proteinExistence type="predicted"/>
<dbReference type="RefSeq" id="WP_092433607.1">
    <property type="nucleotide sequence ID" value="NZ_FOXM01000015.1"/>
</dbReference>
<keyword evidence="2" id="KW-1185">Reference proteome</keyword>
<name>A0A1I5X700_9GAMM</name>
<protein>
    <submittedName>
        <fullName evidence="1">Uncharacterized protein</fullName>
    </submittedName>
</protein>
<reference evidence="2" key="1">
    <citation type="submission" date="2016-10" db="EMBL/GenBank/DDBJ databases">
        <authorList>
            <person name="Varghese N."/>
            <person name="Submissions S."/>
        </authorList>
    </citation>
    <scope>NUCLEOTIDE SEQUENCE [LARGE SCALE GENOMIC DNA]</scope>
    <source>
        <strain evidence="2">JCM 18195</strain>
    </source>
</reference>
<gene>
    <name evidence="1" type="ORF">SAMN05216229_11547</name>
</gene>
<evidence type="ECO:0000313" key="1">
    <source>
        <dbReference type="EMBL" id="SFQ27427.1"/>
    </source>
</evidence>
<dbReference type="AlphaFoldDB" id="A0A1I5X700"/>
<dbReference type="Proteomes" id="UP000243084">
    <property type="component" value="Unassembled WGS sequence"/>
</dbReference>
<organism evidence="1 2">
    <name type="scientific">Geopseudomonas sagittaria</name>
    <dbReference type="NCBI Taxonomy" id="1135990"/>
    <lineage>
        <taxon>Bacteria</taxon>
        <taxon>Pseudomonadati</taxon>
        <taxon>Pseudomonadota</taxon>
        <taxon>Gammaproteobacteria</taxon>
        <taxon>Pseudomonadales</taxon>
        <taxon>Pseudomonadaceae</taxon>
        <taxon>Geopseudomonas</taxon>
    </lineage>
</organism>
<sequence length="95" mass="10158">MDKIKISADGLGASDIAQALLGGKDVNWCACVSAVAAELEENLGKSSRRITDEFMGSDSWCGGISYDFLFESGAILKAWHIGDWHGHMLSLDLPG</sequence>